<dbReference type="GO" id="GO:0016757">
    <property type="term" value="F:glycosyltransferase activity"/>
    <property type="evidence" value="ECO:0007669"/>
    <property type="project" value="UniProtKB-KW"/>
</dbReference>
<dbReference type="Pfam" id="PF13579">
    <property type="entry name" value="Glyco_trans_4_4"/>
    <property type="match status" value="1"/>
</dbReference>
<keyword evidence="4" id="KW-1185">Reference proteome</keyword>
<gene>
    <name evidence="3" type="ORF">ACFOET_15180</name>
</gene>
<keyword evidence="3" id="KW-0808">Transferase</keyword>
<sequence length="394" mass="43841">MKILRVISSMNPVHGGPSQGIRNSVPVLEQLGVHNEVLSFDSPDAPYLGSDPFIVHAIGPAKGPYAYCSELKRWLLAHLHRFDAVIIHGLWLYNSYGTYQAIKAYKTRNGTAPKLFIMPHGMLDPYFQKSPGRRLKAIRNWLFWRLFEQHAVNNADGVLFTCEQELLLARETFAFYSPKRELNIGYGIQNPPPYSITLTHDFHAVCPVKFDQPYWLFLSRIHEKKGVDMLIKAYQKLLHEAGTLPVLVIAGPGLDTAFGKQMIALAQSTSQIVFAGMLTGGAKWGALYGCEAFILPSHQENFGIAIVEAMACAKPVIITNKVNIWREIIQGGGGLVSDDTQQAVYEMLRQWLSSTGRDKENAALAAKNTFEAKFDIGKAAGKLFNTLKSIDYGI</sequence>
<dbReference type="Proteomes" id="UP001595526">
    <property type="component" value="Unassembled WGS sequence"/>
</dbReference>
<dbReference type="SUPFAM" id="SSF53756">
    <property type="entry name" value="UDP-Glycosyltransferase/glycogen phosphorylase"/>
    <property type="match status" value="1"/>
</dbReference>
<evidence type="ECO:0000259" key="2">
    <source>
        <dbReference type="Pfam" id="PF13579"/>
    </source>
</evidence>
<dbReference type="InterPro" id="IPR028098">
    <property type="entry name" value="Glyco_trans_4-like_N"/>
</dbReference>
<feature type="domain" description="Glycosyl transferase family 1" evidence="1">
    <location>
        <begin position="211"/>
        <end position="357"/>
    </location>
</feature>
<dbReference type="InterPro" id="IPR001296">
    <property type="entry name" value="Glyco_trans_1"/>
</dbReference>
<accession>A0ABV7JLJ5</accession>
<dbReference type="RefSeq" id="WP_379024131.1">
    <property type="nucleotide sequence ID" value="NZ_JBHRTA010000038.1"/>
</dbReference>
<dbReference type="PANTHER" id="PTHR45947">
    <property type="entry name" value="SULFOQUINOVOSYL TRANSFERASE SQD2"/>
    <property type="match status" value="1"/>
</dbReference>
<organism evidence="3 4">
    <name type="scientific">Parapedobacter deserti</name>
    <dbReference type="NCBI Taxonomy" id="1912957"/>
    <lineage>
        <taxon>Bacteria</taxon>
        <taxon>Pseudomonadati</taxon>
        <taxon>Bacteroidota</taxon>
        <taxon>Sphingobacteriia</taxon>
        <taxon>Sphingobacteriales</taxon>
        <taxon>Sphingobacteriaceae</taxon>
        <taxon>Parapedobacter</taxon>
    </lineage>
</organism>
<proteinExistence type="predicted"/>
<dbReference type="Pfam" id="PF00534">
    <property type="entry name" value="Glycos_transf_1"/>
    <property type="match status" value="1"/>
</dbReference>
<evidence type="ECO:0000259" key="1">
    <source>
        <dbReference type="Pfam" id="PF00534"/>
    </source>
</evidence>
<evidence type="ECO:0000313" key="3">
    <source>
        <dbReference type="EMBL" id="MFC3198965.1"/>
    </source>
</evidence>
<protein>
    <submittedName>
        <fullName evidence="3">Glycosyltransferase</fullName>
        <ecNumber evidence="3">2.4.-.-</ecNumber>
    </submittedName>
</protein>
<comment type="caution">
    <text evidence="3">The sequence shown here is derived from an EMBL/GenBank/DDBJ whole genome shotgun (WGS) entry which is preliminary data.</text>
</comment>
<dbReference type="Gene3D" id="3.40.50.2000">
    <property type="entry name" value="Glycogen Phosphorylase B"/>
    <property type="match status" value="2"/>
</dbReference>
<keyword evidence="3" id="KW-0328">Glycosyltransferase</keyword>
<dbReference type="EC" id="2.4.-.-" evidence="3"/>
<reference evidence="4" key="1">
    <citation type="journal article" date="2019" name="Int. J. Syst. Evol. Microbiol.">
        <title>The Global Catalogue of Microorganisms (GCM) 10K type strain sequencing project: providing services to taxonomists for standard genome sequencing and annotation.</title>
        <authorList>
            <consortium name="The Broad Institute Genomics Platform"/>
            <consortium name="The Broad Institute Genome Sequencing Center for Infectious Disease"/>
            <person name="Wu L."/>
            <person name="Ma J."/>
        </authorList>
    </citation>
    <scope>NUCLEOTIDE SEQUENCE [LARGE SCALE GENOMIC DNA]</scope>
    <source>
        <strain evidence="4">KCTC 52416</strain>
    </source>
</reference>
<name>A0ABV7JLJ5_9SPHI</name>
<dbReference type="EMBL" id="JBHRTA010000038">
    <property type="protein sequence ID" value="MFC3198965.1"/>
    <property type="molecule type" value="Genomic_DNA"/>
</dbReference>
<evidence type="ECO:0000313" key="4">
    <source>
        <dbReference type="Proteomes" id="UP001595526"/>
    </source>
</evidence>
<feature type="domain" description="Glycosyltransferase subfamily 4-like N-terminal" evidence="2">
    <location>
        <begin position="15"/>
        <end position="172"/>
    </location>
</feature>
<dbReference type="PANTHER" id="PTHR45947:SF3">
    <property type="entry name" value="SULFOQUINOVOSYL TRANSFERASE SQD2"/>
    <property type="match status" value="1"/>
</dbReference>
<dbReference type="InterPro" id="IPR050194">
    <property type="entry name" value="Glycosyltransferase_grp1"/>
</dbReference>